<name>A0A090MVP4_AFIFE</name>
<proteinExistence type="predicted"/>
<keyword evidence="2" id="KW-1185">Reference proteome</keyword>
<organism evidence="1 2">
    <name type="scientific">Afipia felis</name>
    <name type="common">Cat scratch disease bacillus</name>
    <dbReference type="NCBI Taxonomy" id="1035"/>
    <lineage>
        <taxon>Bacteria</taxon>
        <taxon>Pseudomonadati</taxon>
        <taxon>Pseudomonadota</taxon>
        <taxon>Alphaproteobacteria</taxon>
        <taxon>Hyphomicrobiales</taxon>
        <taxon>Nitrobacteraceae</taxon>
        <taxon>Afipia</taxon>
    </lineage>
</organism>
<gene>
    <name evidence="1" type="ORF">BN961_03473</name>
</gene>
<sequence length="99" mass="11365">MSELDTLVLNDVVEERMSSFSRWLDELKPTSKKEIDTLIALLLACHKIDGYNLIGGRYQIVSINGDWIVGEFGRASLYIEGDSFRLRVIEMLKCIRKDL</sequence>
<reference evidence="1 2" key="1">
    <citation type="journal article" date="2014" name="Genome Announc.">
        <title>Genome Sequence of Afipia felis Strain 76713, Isolated in Hospital Water Using an Amoeba Co-Culture Procedure.</title>
        <authorList>
            <person name="Benamar S."/>
            <person name="La Scola B."/>
            <person name="Croce O."/>
        </authorList>
    </citation>
    <scope>NUCLEOTIDE SEQUENCE [LARGE SCALE GENOMIC DNA]</scope>
    <source>
        <strain evidence="1 2">76713</strain>
    </source>
</reference>
<accession>A0A090MVP4</accession>
<dbReference type="Proteomes" id="UP000035762">
    <property type="component" value="Unassembled WGS sequence"/>
</dbReference>
<comment type="caution">
    <text evidence="1">The sequence shown here is derived from an EMBL/GenBank/DDBJ whole genome shotgun (WGS) entry which is preliminary data.</text>
</comment>
<protein>
    <submittedName>
        <fullName evidence="1">Uncharacterized protein</fullName>
    </submittedName>
</protein>
<dbReference type="AlphaFoldDB" id="A0A090MVP4"/>
<evidence type="ECO:0000313" key="2">
    <source>
        <dbReference type="Proteomes" id="UP000035762"/>
    </source>
</evidence>
<dbReference type="RefSeq" id="WP_009338659.1">
    <property type="nucleotide sequence ID" value="NZ_CCAZ020000002.1"/>
</dbReference>
<dbReference type="EMBL" id="CCAZ020000002">
    <property type="protein sequence ID" value="CEG10039.1"/>
    <property type="molecule type" value="Genomic_DNA"/>
</dbReference>
<evidence type="ECO:0000313" key="1">
    <source>
        <dbReference type="EMBL" id="CEG10039.1"/>
    </source>
</evidence>